<dbReference type="AlphaFoldDB" id="A0A645H0D4"/>
<comment type="caution">
    <text evidence="1">The sequence shown here is derived from an EMBL/GenBank/DDBJ whole genome shotgun (WGS) entry which is preliminary data.</text>
</comment>
<sequence length="153" mass="16547">MLAALPPLLGEVPHGVLGVADVHHMMAAGPEGAGGHVENFQVFLVTLQITDGPVRHAEYHIELAFKADVADVHAVERGREALCAGGFGCVRHVGGGQVDPHHGVAAPRQRQRVAAKAARQIQHPLLPRKAQRTRDKVHLRLRLLHPALVFDIQ</sequence>
<accession>A0A645H0D4</accession>
<name>A0A645H0D4_9ZZZZ</name>
<protein>
    <submittedName>
        <fullName evidence="1">Uncharacterized protein</fullName>
    </submittedName>
</protein>
<reference evidence="1" key="1">
    <citation type="submission" date="2019-08" db="EMBL/GenBank/DDBJ databases">
        <authorList>
            <person name="Kucharzyk K."/>
            <person name="Murdoch R.W."/>
            <person name="Higgins S."/>
            <person name="Loffler F."/>
        </authorList>
    </citation>
    <scope>NUCLEOTIDE SEQUENCE</scope>
</reference>
<evidence type="ECO:0000313" key="1">
    <source>
        <dbReference type="EMBL" id="MPN31936.1"/>
    </source>
</evidence>
<gene>
    <name evidence="1" type="ORF">SDC9_179411</name>
</gene>
<proteinExistence type="predicted"/>
<dbReference type="EMBL" id="VSSQ01083689">
    <property type="protein sequence ID" value="MPN31936.1"/>
    <property type="molecule type" value="Genomic_DNA"/>
</dbReference>
<organism evidence="1">
    <name type="scientific">bioreactor metagenome</name>
    <dbReference type="NCBI Taxonomy" id="1076179"/>
    <lineage>
        <taxon>unclassified sequences</taxon>
        <taxon>metagenomes</taxon>
        <taxon>ecological metagenomes</taxon>
    </lineage>
</organism>